<feature type="transmembrane region" description="Helical" evidence="1">
    <location>
        <begin position="16"/>
        <end position="37"/>
    </location>
</feature>
<feature type="transmembrane region" description="Helical" evidence="1">
    <location>
        <begin position="105"/>
        <end position="125"/>
    </location>
</feature>
<dbReference type="EMBL" id="MN740855">
    <property type="protein sequence ID" value="QHU15355.1"/>
    <property type="molecule type" value="Genomic_DNA"/>
</dbReference>
<feature type="transmembrane region" description="Helical" evidence="1">
    <location>
        <begin position="44"/>
        <end position="66"/>
    </location>
</feature>
<reference evidence="2" key="1">
    <citation type="journal article" date="2020" name="Nature">
        <title>Giant virus diversity and host interactions through global metagenomics.</title>
        <authorList>
            <person name="Schulz F."/>
            <person name="Roux S."/>
            <person name="Paez-Espino D."/>
            <person name="Jungbluth S."/>
            <person name="Walsh D.A."/>
            <person name="Denef V.J."/>
            <person name="McMahon K.D."/>
            <person name="Konstantinidis K.T."/>
            <person name="Eloe-Fadrosh E.A."/>
            <person name="Kyrpides N.C."/>
            <person name="Woyke T."/>
        </authorList>
    </citation>
    <scope>NUCLEOTIDE SEQUENCE</scope>
    <source>
        <strain evidence="2">GVMAG-S-1103017-68</strain>
    </source>
</reference>
<evidence type="ECO:0000256" key="1">
    <source>
        <dbReference type="SAM" id="Phobius"/>
    </source>
</evidence>
<protein>
    <submittedName>
        <fullName evidence="2">Uncharacterized protein</fullName>
    </submittedName>
</protein>
<name>A0A6C0KBG1_9ZZZZ</name>
<evidence type="ECO:0000313" key="2">
    <source>
        <dbReference type="EMBL" id="QHU15355.1"/>
    </source>
</evidence>
<dbReference type="AlphaFoldDB" id="A0A6C0KBG1"/>
<proteinExistence type="predicted"/>
<keyword evidence="1" id="KW-0812">Transmembrane</keyword>
<accession>A0A6C0KBG1</accession>
<keyword evidence="1" id="KW-1133">Transmembrane helix</keyword>
<keyword evidence="1" id="KW-0472">Membrane</keyword>
<sequence length="133" mass="14054">MKCTVTHRTTAQKVRLAVTACLLGAMTVAAAAVEYFGMVTLKTWVFLASGAVFLWIASTLLVYIALTSFVATPFVDWITSSSSTKYDAPGARKLMIASEPCIEKALGIAGMLSGLVVAVLFVQLCTTGKPRGS</sequence>
<organism evidence="2">
    <name type="scientific">viral metagenome</name>
    <dbReference type="NCBI Taxonomy" id="1070528"/>
    <lineage>
        <taxon>unclassified sequences</taxon>
        <taxon>metagenomes</taxon>
        <taxon>organismal metagenomes</taxon>
    </lineage>
</organism>